<evidence type="ECO:0000256" key="5">
    <source>
        <dbReference type="SAM" id="Phobius"/>
    </source>
</evidence>
<dbReference type="InterPro" id="IPR009571">
    <property type="entry name" value="SUR7/Rim9-like_fungi"/>
</dbReference>
<sequence length="209" mass="23933">MQWFKVVLLTALTISLVFQLFSVITVPITSNIFIAQYKGYRFGVFGWCKLKASVCSQIRMGYALQDIMLINDNEYLHLPTNAKYALSKLLLVHAISLVCVFMLWLASIVICVFWLRVSKNVLFGAVLWSMVTFMVSLLAFLIDVLMFGSYVTWASWLMLVSAFFVALSGLMICLLIRELPYKRFVKLQKEVEIDVPMRKRAGSEEAWVS</sequence>
<evidence type="ECO:0000256" key="4">
    <source>
        <dbReference type="ARBA" id="ARBA00023136"/>
    </source>
</evidence>
<evidence type="ECO:0000256" key="1">
    <source>
        <dbReference type="ARBA" id="ARBA00004141"/>
    </source>
</evidence>
<dbReference type="PANTHER" id="PTHR28013:SF3">
    <property type="entry name" value="PROTEIN DCV1-RELATED"/>
    <property type="match status" value="1"/>
</dbReference>
<keyword evidence="7" id="KW-1185">Reference proteome</keyword>
<gene>
    <name evidence="6" type="primary">RIM9</name>
    <name evidence="6" type="ORF">FIM1_3225</name>
</gene>
<accession>A0ABX6EXK5</accession>
<keyword evidence="3 5" id="KW-1133">Transmembrane helix</keyword>
<feature type="transmembrane region" description="Helical" evidence="5">
    <location>
        <begin position="153"/>
        <end position="176"/>
    </location>
</feature>
<dbReference type="EMBL" id="CP015058">
    <property type="protein sequence ID" value="QGN16512.1"/>
    <property type="molecule type" value="Genomic_DNA"/>
</dbReference>
<feature type="transmembrane region" description="Helical" evidence="5">
    <location>
        <begin position="90"/>
        <end position="115"/>
    </location>
</feature>
<reference evidence="6 7" key="1">
    <citation type="submission" date="2016-03" db="EMBL/GenBank/DDBJ databases">
        <title>How can Kluyveromyces marxianus grow so fast - potential evolutionary course in Saccharomyces Complex revealed by comparative genomics.</title>
        <authorList>
            <person name="Mo W."/>
            <person name="Lu W."/>
            <person name="Yang X."/>
            <person name="Qi J."/>
            <person name="Lv H."/>
        </authorList>
    </citation>
    <scope>NUCLEOTIDE SEQUENCE [LARGE SCALE GENOMIC DNA]</scope>
    <source>
        <strain evidence="6 7">FIM1</strain>
    </source>
</reference>
<evidence type="ECO:0000256" key="2">
    <source>
        <dbReference type="ARBA" id="ARBA00022692"/>
    </source>
</evidence>
<keyword evidence="2 5" id="KW-0812">Transmembrane</keyword>
<feature type="transmembrane region" description="Helical" evidence="5">
    <location>
        <begin position="122"/>
        <end position="147"/>
    </location>
</feature>
<protein>
    <submittedName>
        <fullName evidence="6">PH-response regulator palI/RIM9-like protein 1</fullName>
    </submittedName>
</protein>
<dbReference type="InterPro" id="IPR051380">
    <property type="entry name" value="pH-response_reg_palI/RIM9"/>
</dbReference>
<dbReference type="PANTHER" id="PTHR28013">
    <property type="entry name" value="PROTEIN DCV1-RELATED"/>
    <property type="match status" value="1"/>
</dbReference>
<dbReference type="Pfam" id="PF06687">
    <property type="entry name" value="SUR7"/>
    <property type="match status" value="1"/>
</dbReference>
<evidence type="ECO:0000256" key="3">
    <source>
        <dbReference type="ARBA" id="ARBA00022989"/>
    </source>
</evidence>
<organism evidence="6 7">
    <name type="scientific">Kluyveromyces marxianus</name>
    <name type="common">Yeast</name>
    <name type="synonym">Candida kefyr</name>
    <dbReference type="NCBI Taxonomy" id="4911"/>
    <lineage>
        <taxon>Eukaryota</taxon>
        <taxon>Fungi</taxon>
        <taxon>Dikarya</taxon>
        <taxon>Ascomycota</taxon>
        <taxon>Saccharomycotina</taxon>
        <taxon>Saccharomycetes</taxon>
        <taxon>Saccharomycetales</taxon>
        <taxon>Saccharomycetaceae</taxon>
        <taxon>Kluyveromyces</taxon>
    </lineage>
</organism>
<dbReference type="Proteomes" id="UP000422736">
    <property type="component" value="Chromosome 5"/>
</dbReference>
<name>A0ABX6EXK5_KLUMA</name>
<keyword evidence="4 5" id="KW-0472">Membrane</keyword>
<comment type="subcellular location">
    <subcellularLocation>
        <location evidence="1">Membrane</location>
        <topology evidence="1">Multi-pass membrane protein</topology>
    </subcellularLocation>
</comment>
<evidence type="ECO:0000313" key="7">
    <source>
        <dbReference type="Proteomes" id="UP000422736"/>
    </source>
</evidence>
<reference evidence="6 7" key="2">
    <citation type="submission" date="2019-11" db="EMBL/GenBank/DDBJ databases">
        <authorList>
            <person name="Lu H."/>
        </authorList>
    </citation>
    <scope>NUCLEOTIDE SEQUENCE [LARGE SCALE GENOMIC DNA]</scope>
    <source>
        <strain evidence="6 7">FIM1</strain>
    </source>
</reference>
<proteinExistence type="predicted"/>
<evidence type="ECO:0000313" key="6">
    <source>
        <dbReference type="EMBL" id="QGN16512.1"/>
    </source>
</evidence>